<protein>
    <recommendedName>
        <fullName evidence="17">Fibrinogen C-terminal domain-containing protein</fullName>
    </recommendedName>
</protein>
<dbReference type="InterPro" id="IPR050373">
    <property type="entry name" value="Fibrinogen_C-term_domain"/>
</dbReference>
<dbReference type="InterPro" id="IPR002181">
    <property type="entry name" value="Fibrinogen_a/b/g_C_dom"/>
</dbReference>
<keyword evidence="13" id="KW-1015">Disulfide bond</keyword>
<dbReference type="GO" id="GO:0097367">
    <property type="term" value="F:carbohydrate derivative binding"/>
    <property type="evidence" value="ECO:0007669"/>
    <property type="project" value="TreeGrafter"/>
</dbReference>
<dbReference type="CDD" id="cd00087">
    <property type="entry name" value="FReD"/>
    <property type="match status" value="1"/>
</dbReference>
<dbReference type="GO" id="GO:0005615">
    <property type="term" value="C:extracellular space"/>
    <property type="evidence" value="ECO:0007669"/>
    <property type="project" value="TreeGrafter"/>
</dbReference>
<comment type="function">
    <text evidence="1">Initiates complement activation and/or interferes in platelet aggregation and/or blood coagulation.</text>
</comment>
<organism evidence="18 19">
    <name type="scientific">Sphenodon punctatus</name>
    <name type="common">Tuatara</name>
    <name type="synonym">Hatteria punctata</name>
    <dbReference type="NCBI Taxonomy" id="8508"/>
    <lineage>
        <taxon>Eukaryota</taxon>
        <taxon>Metazoa</taxon>
        <taxon>Chordata</taxon>
        <taxon>Craniata</taxon>
        <taxon>Vertebrata</taxon>
        <taxon>Euteleostomi</taxon>
        <taxon>Lepidosauria</taxon>
        <taxon>Sphenodontia</taxon>
        <taxon>Sphenodontidae</taxon>
        <taxon>Sphenodon</taxon>
    </lineage>
</organism>
<sequence length="319" mass="34918">MLQDEVSSHPQQYILGFFLSFPVASKLSAGGDGAVGLVHGVKLLGLGGAERITILQGCPGERGLTGAKGDQGPAGLKGTLLDTFSVFSGDKGLLGRNGEEGKIGQTGARNCMELLNKGHMLSGWYTIYPKDCKAITVLCDLQTVGGGWIVLQRRADGTVDFHRDWNEYKAGFGTQMSEFWLGNDNIHMLTSIGNQELRIDLRDFENNLVSASYKSFKILGEGEKYKLILGEFTGGTAGDSLSIHKNMPFSTKDHDSDHNPDNCAVIYIGAWWYNSCLQSNLNGFYWIGKQEKFSTGINWQSGKGLSYSYKLSEMKFRPG</sequence>
<keyword evidence="15" id="KW-1216">Complement system impairing toxin</keyword>
<evidence type="ECO:0000256" key="5">
    <source>
        <dbReference type="ARBA" id="ARBA00022588"/>
    </source>
</evidence>
<keyword evidence="9" id="KW-0677">Repeat</keyword>
<evidence type="ECO:0000256" key="1">
    <source>
        <dbReference type="ARBA" id="ARBA00003654"/>
    </source>
</evidence>
<evidence type="ECO:0000256" key="9">
    <source>
        <dbReference type="ARBA" id="ARBA00022737"/>
    </source>
</evidence>
<evidence type="ECO:0000256" key="12">
    <source>
        <dbReference type="ARBA" id="ARBA00023119"/>
    </source>
</evidence>
<dbReference type="Gene3D" id="3.90.215.10">
    <property type="entry name" value="Gamma Fibrinogen, chain A, domain 1"/>
    <property type="match status" value="1"/>
</dbReference>
<dbReference type="Proteomes" id="UP000694392">
    <property type="component" value="Unplaced"/>
</dbReference>
<keyword evidence="16" id="KW-0379">Hydroxylation</keyword>
<accession>A0A8D0L713</accession>
<evidence type="ECO:0000313" key="19">
    <source>
        <dbReference type="Proteomes" id="UP000694392"/>
    </source>
</evidence>
<dbReference type="GO" id="GO:0005581">
    <property type="term" value="C:collagen trimer"/>
    <property type="evidence" value="ECO:0007669"/>
    <property type="project" value="UniProtKB-KW"/>
</dbReference>
<dbReference type="SMART" id="SM00186">
    <property type="entry name" value="FBG"/>
    <property type="match status" value="1"/>
</dbReference>
<evidence type="ECO:0000259" key="17">
    <source>
        <dbReference type="PROSITE" id="PS51406"/>
    </source>
</evidence>
<dbReference type="InterPro" id="IPR036056">
    <property type="entry name" value="Fibrinogen-like_C"/>
</dbReference>
<dbReference type="AlphaFoldDB" id="A0A8D0L713"/>
<keyword evidence="15" id="KW-0800">Toxin</keyword>
<evidence type="ECO:0000256" key="14">
    <source>
        <dbReference type="ARBA" id="ARBA00023180"/>
    </source>
</evidence>
<reference evidence="18" key="2">
    <citation type="submission" date="2025-09" db="UniProtKB">
        <authorList>
            <consortium name="Ensembl"/>
        </authorList>
    </citation>
    <scope>IDENTIFICATION</scope>
</reference>
<keyword evidence="19" id="KW-1185">Reference proteome</keyword>
<evidence type="ECO:0000256" key="3">
    <source>
        <dbReference type="ARBA" id="ARBA00006932"/>
    </source>
</evidence>
<keyword evidence="4" id="KW-0964">Secreted</keyword>
<dbReference type="GO" id="GO:0005102">
    <property type="term" value="F:signaling receptor binding"/>
    <property type="evidence" value="ECO:0007669"/>
    <property type="project" value="TreeGrafter"/>
</dbReference>
<evidence type="ECO:0000256" key="10">
    <source>
        <dbReference type="ARBA" id="ARBA00022837"/>
    </source>
</evidence>
<keyword evidence="7" id="KW-0732">Signal</keyword>
<evidence type="ECO:0000256" key="7">
    <source>
        <dbReference type="ARBA" id="ARBA00022729"/>
    </source>
</evidence>
<keyword evidence="12" id="KW-0176">Collagen</keyword>
<evidence type="ECO:0000256" key="11">
    <source>
        <dbReference type="ARBA" id="ARBA00022859"/>
    </source>
</evidence>
<evidence type="ECO:0000256" key="15">
    <source>
        <dbReference type="ARBA" id="ARBA00023220"/>
    </source>
</evidence>
<evidence type="ECO:0000256" key="16">
    <source>
        <dbReference type="ARBA" id="ARBA00023278"/>
    </source>
</evidence>
<reference evidence="18" key="1">
    <citation type="submission" date="2025-08" db="UniProtKB">
        <authorList>
            <consortium name="Ensembl"/>
        </authorList>
    </citation>
    <scope>IDENTIFICATION</scope>
</reference>
<evidence type="ECO:0000256" key="13">
    <source>
        <dbReference type="ARBA" id="ARBA00023157"/>
    </source>
</evidence>
<dbReference type="InterPro" id="IPR014716">
    <property type="entry name" value="Fibrinogen_a/b/g_C_1"/>
</dbReference>
<evidence type="ECO:0000256" key="4">
    <source>
        <dbReference type="ARBA" id="ARBA00022525"/>
    </source>
</evidence>
<comment type="similarity">
    <text evidence="3">Belongs to the ficolin lectin family. Veficolin subfamily.</text>
</comment>
<dbReference type="SUPFAM" id="SSF56496">
    <property type="entry name" value="Fibrinogen C-terminal domain-like"/>
    <property type="match status" value="1"/>
</dbReference>
<dbReference type="Ensembl" id="ENSSPUT00000013065.1">
    <property type="protein sequence ID" value="ENSSPUP00000012255.1"/>
    <property type="gene ID" value="ENSSPUG00000009406.1"/>
</dbReference>
<feature type="domain" description="Fibrinogen C-terminal" evidence="17">
    <location>
        <begin position="102"/>
        <end position="319"/>
    </location>
</feature>
<keyword evidence="6" id="KW-0479">Metal-binding</keyword>
<keyword evidence="10" id="KW-0106">Calcium</keyword>
<dbReference type="PROSITE" id="PS00514">
    <property type="entry name" value="FIBRINOGEN_C_1"/>
    <property type="match status" value="1"/>
</dbReference>
<keyword evidence="14" id="KW-0325">Glycoprotein</keyword>
<dbReference type="GO" id="GO:0030246">
    <property type="term" value="F:carbohydrate binding"/>
    <property type="evidence" value="ECO:0007669"/>
    <property type="project" value="UniProtKB-KW"/>
</dbReference>
<evidence type="ECO:0000256" key="2">
    <source>
        <dbReference type="ARBA" id="ARBA00004613"/>
    </source>
</evidence>
<keyword evidence="5" id="KW-0399">Innate immunity</keyword>
<dbReference type="GO" id="GO:0001867">
    <property type="term" value="P:complement activation, lectin pathway"/>
    <property type="evidence" value="ECO:0007669"/>
    <property type="project" value="TreeGrafter"/>
</dbReference>
<dbReference type="PROSITE" id="PS51406">
    <property type="entry name" value="FIBRINOGEN_C_2"/>
    <property type="match status" value="1"/>
</dbReference>
<evidence type="ECO:0000256" key="6">
    <source>
        <dbReference type="ARBA" id="ARBA00022723"/>
    </source>
</evidence>
<dbReference type="PANTHER" id="PTHR19143:SF433">
    <property type="entry name" value="FICOLIN-2"/>
    <property type="match status" value="1"/>
</dbReference>
<dbReference type="GO" id="GO:0046872">
    <property type="term" value="F:metal ion binding"/>
    <property type="evidence" value="ECO:0007669"/>
    <property type="project" value="UniProtKB-KW"/>
</dbReference>
<evidence type="ECO:0000256" key="8">
    <source>
        <dbReference type="ARBA" id="ARBA00022734"/>
    </source>
</evidence>
<keyword evidence="11" id="KW-0391">Immunity</keyword>
<dbReference type="FunFam" id="3.90.215.10:FF:000001">
    <property type="entry name" value="Tenascin isoform 1"/>
    <property type="match status" value="1"/>
</dbReference>
<comment type="subcellular location">
    <subcellularLocation>
        <location evidence="2">Secreted</location>
    </subcellularLocation>
</comment>
<dbReference type="NCBIfam" id="NF040941">
    <property type="entry name" value="GGGWT_bact"/>
    <property type="match status" value="1"/>
</dbReference>
<dbReference type="GeneTree" id="ENSGT00940000157531"/>
<proteinExistence type="inferred from homology"/>
<dbReference type="InterPro" id="IPR020837">
    <property type="entry name" value="Fibrinogen_CS"/>
</dbReference>
<keyword evidence="8" id="KW-0430">Lectin</keyword>
<name>A0A8D0L713_SPHPU</name>
<dbReference type="GO" id="GO:0003823">
    <property type="term" value="F:antigen binding"/>
    <property type="evidence" value="ECO:0007669"/>
    <property type="project" value="TreeGrafter"/>
</dbReference>
<dbReference type="Pfam" id="PF00147">
    <property type="entry name" value="Fibrinogen_C"/>
    <property type="match status" value="1"/>
</dbReference>
<evidence type="ECO:0000313" key="18">
    <source>
        <dbReference type="Ensembl" id="ENSSPUP00000012255.1"/>
    </source>
</evidence>
<dbReference type="PANTHER" id="PTHR19143">
    <property type="entry name" value="FIBRINOGEN/TENASCIN/ANGIOPOEITIN"/>
    <property type="match status" value="1"/>
</dbReference>